<name>A0A4R1QCW4_9BACL</name>
<organism evidence="3 4">
    <name type="scientific">Thermolongibacillus altinsuensis</name>
    <dbReference type="NCBI Taxonomy" id="575256"/>
    <lineage>
        <taxon>Bacteria</taxon>
        <taxon>Bacillati</taxon>
        <taxon>Bacillota</taxon>
        <taxon>Bacilli</taxon>
        <taxon>Bacillales</taxon>
        <taxon>Anoxybacillaceae</taxon>
        <taxon>Thermolongibacillus</taxon>
    </lineage>
</organism>
<dbReference type="SUPFAM" id="SSF54523">
    <property type="entry name" value="Pili subunits"/>
    <property type="match status" value="1"/>
</dbReference>
<evidence type="ECO:0000313" key="4">
    <source>
        <dbReference type="Proteomes" id="UP000295658"/>
    </source>
</evidence>
<gene>
    <name evidence="3" type="ORF">EDD69_10855</name>
</gene>
<comment type="caution">
    <text evidence="3">The sequence shown here is derived from an EMBL/GenBank/DDBJ whole genome shotgun (WGS) entry which is preliminary data.</text>
</comment>
<dbReference type="RefSeq" id="WP_132948599.1">
    <property type="nucleotide sequence ID" value="NZ_SLUL01000008.1"/>
</dbReference>
<dbReference type="Proteomes" id="UP000295658">
    <property type="component" value="Unassembled WGS sequence"/>
</dbReference>
<accession>A0A4R1QCW4</accession>
<dbReference type="NCBIfam" id="NF040982">
    <property type="entry name" value="ComGD"/>
    <property type="match status" value="1"/>
</dbReference>
<comment type="subcellular location">
    <subcellularLocation>
        <location evidence="1">Cell surface</location>
    </subcellularLocation>
</comment>
<dbReference type="GO" id="GO:0030420">
    <property type="term" value="P:establishment of competence for transformation"/>
    <property type="evidence" value="ECO:0007669"/>
    <property type="project" value="UniProtKB-KW"/>
</dbReference>
<evidence type="ECO:0000256" key="2">
    <source>
        <dbReference type="ARBA" id="ARBA00023287"/>
    </source>
</evidence>
<dbReference type="Gene3D" id="3.30.700.10">
    <property type="entry name" value="Glycoprotein, Type 4 Pilin"/>
    <property type="match status" value="1"/>
</dbReference>
<sequence length="145" mass="16381">MNNHGFTLIEMLIVLTVVAVISAVAIPSVQGVVAERQLRYFLEQFTNDMLYAQQYAMTRKKTVSVVFDYGECRYRITEGGTAGKELVYRFFPSPFQLQPTTLQSPLSFFANGNVNKAGTILVTYGKKIYKIVFLLGKGRFYAQKV</sequence>
<keyword evidence="2" id="KW-0178">Competence</keyword>
<reference evidence="3 4" key="1">
    <citation type="submission" date="2019-03" db="EMBL/GenBank/DDBJ databases">
        <title>Genomic Encyclopedia of Type Strains, Phase IV (KMG-IV): sequencing the most valuable type-strain genomes for metagenomic binning, comparative biology and taxonomic classification.</title>
        <authorList>
            <person name="Goeker M."/>
        </authorList>
    </citation>
    <scope>NUCLEOTIDE SEQUENCE [LARGE SCALE GENOMIC DNA]</scope>
    <source>
        <strain evidence="3 4">DSM 24979</strain>
    </source>
</reference>
<protein>
    <submittedName>
        <fullName evidence="3">Competence protein ComGD</fullName>
    </submittedName>
</protein>
<dbReference type="InterPro" id="IPR012902">
    <property type="entry name" value="N_methyl_site"/>
</dbReference>
<proteinExistence type="predicted"/>
<dbReference type="PIRSF" id="PIRSF021292">
    <property type="entry name" value="Competence_ComGD"/>
    <property type="match status" value="1"/>
</dbReference>
<dbReference type="GO" id="GO:0009986">
    <property type="term" value="C:cell surface"/>
    <property type="evidence" value="ECO:0007669"/>
    <property type="project" value="UniProtKB-SubCell"/>
</dbReference>
<evidence type="ECO:0000256" key="1">
    <source>
        <dbReference type="ARBA" id="ARBA00004241"/>
    </source>
</evidence>
<dbReference type="PROSITE" id="PS00409">
    <property type="entry name" value="PROKAR_NTER_METHYL"/>
    <property type="match status" value="1"/>
</dbReference>
<dbReference type="InterPro" id="IPR045584">
    <property type="entry name" value="Pilin-like"/>
</dbReference>
<keyword evidence="4" id="KW-1185">Reference proteome</keyword>
<dbReference type="InterPro" id="IPR016785">
    <property type="entry name" value="ComGD"/>
</dbReference>
<dbReference type="AlphaFoldDB" id="A0A4R1QCW4"/>
<dbReference type="Pfam" id="PF07963">
    <property type="entry name" value="N_methyl"/>
    <property type="match status" value="1"/>
</dbReference>
<dbReference type="EMBL" id="SLUL01000008">
    <property type="protein sequence ID" value="TCL48798.1"/>
    <property type="molecule type" value="Genomic_DNA"/>
</dbReference>
<dbReference type="NCBIfam" id="TIGR02532">
    <property type="entry name" value="IV_pilin_GFxxxE"/>
    <property type="match status" value="1"/>
</dbReference>
<evidence type="ECO:0000313" key="3">
    <source>
        <dbReference type="EMBL" id="TCL48798.1"/>
    </source>
</evidence>
<dbReference type="OrthoDB" id="1653576at2"/>